<dbReference type="AlphaFoldDB" id="A0A6J8EQ99"/>
<protein>
    <submittedName>
        <fullName evidence="1">Uncharacterized protein</fullName>
    </submittedName>
</protein>
<dbReference type="Proteomes" id="UP000507470">
    <property type="component" value="Unassembled WGS sequence"/>
</dbReference>
<keyword evidence="2" id="KW-1185">Reference proteome</keyword>
<gene>
    <name evidence="1" type="ORF">MCOR_53411</name>
</gene>
<proteinExistence type="predicted"/>
<name>A0A6J8EQ99_MYTCO</name>
<organism evidence="1 2">
    <name type="scientific">Mytilus coruscus</name>
    <name type="common">Sea mussel</name>
    <dbReference type="NCBI Taxonomy" id="42192"/>
    <lineage>
        <taxon>Eukaryota</taxon>
        <taxon>Metazoa</taxon>
        <taxon>Spiralia</taxon>
        <taxon>Lophotrochozoa</taxon>
        <taxon>Mollusca</taxon>
        <taxon>Bivalvia</taxon>
        <taxon>Autobranchia</taxon>
        <taxon>Pteriomorphia</taxon>
        <taxon>Mytilida</taxon>
        <taxon>Mytiloidea</taxon>
        <taxon>Mytilidae</taxon>
        <taxon>Mytilinae</taxon>
        <taxon>Mytilus</taxon>
    </lineage>
</organism>
<evidence type="ECO:0000313" key="1">
    <source>
        <dbReference type="EMBL" id="CAC5421271.1"/>
    </source>
</evidence>
<reference evidence="1 2" key="1">
    <citation type="submission" date="2020-06" db="EMBL/GenBank/DDBJ databases">
        <authorList>
            <person name="Li R."/>
            <person name="Bekaert M."/>
        </authorList>
    </citation>
    <scope>NUCLEOTIDE SEQUENCE [LARGE SCALE GENOMIC DNA]</scope>
    <source>
        <strain evidence="2">wild</strain>
    </source>
</reference>
<dbReference type="EMBL" id="CACVKT020009319">
    <property type="protein sequence ID" value="CAC5421271.1"/>
    <property type="molecule type" value="Genomic_DNA"/>
</dbReference>
<sequence>MYEASLNIGEQHSLFSNDLILGKFKAVVNNECKNSIAAFFVTNVDEINSVYALNWIIYNGQKLVKNRCEIAFGDNNILPEFGTLKDIWMTIENNTQRIYFVFEMFETIEYREDVQGFKIRKPGMAQGFELIRIQNIFLHVPLHAYFACDNFFYLSSI</sequence>
<accession>A0A6J8EQ99</accession>
<evidence type="ECO:0000313" key="2">
    <source>
        <dbReference type="Proteomes" id="UP000507470"/>
    </source>
</evidence>